<proteinExistence type="predicted"/>
<dbReference type="GO" id="GO:0046872">
    <property type="term" value="F:metal ion binding"/>
    <property type="evidence" value="ECO:0007669"/>
    <property type="project" value="UniProtKB-KW"/>
</dbReference>
<evidence type="ECO:0000256" key="8">
    <source>
        <dbReference type="SAM" id="SignalP"/>
    </source>
</evidence>
<dbReference type="Pfam" id="PF00082">
    <property type="entry name" value="Peptidase_S8"/>
    <property type="match status" value="1"/>
</dbReference>
<gene>
    <name evidence="10" type="ordered locus">Caci_8631</name>
</gene>
<dbReference type="InterPro" id="IPR015366">
    <property type="entry name" value="S53_propep"/>
</dbReference>
<dbReference type="RefSeq" id="WP_015797171.1">
    <property type="nucleotide sequence ID" value="NC_013131.1"/>
</dbReference>
<reference evidence="10 11" key="1">
    <citation type="journal article" date="2009" name="Stand. Genomic Sci.">
        <title>Complete genome sequence of Catenulispora acidiphila type strain (ID 139908).</title>
        <authorList>
            <person name="Copeland A."/>
            <person name="Lapidus A."/>
            <person name="Glavina Del Rio T."/>
            <person name="Nolan M."/>
            <person name="Lucas S."/>
            <person name="Chen F."/>
            <person name="Tice H."/>
            <person name="Cheng J.F."/>
            <person name="Bruce D."/>
            <person name="Goodwin L."/>
            <person name="Pitluck S."/>
            <person name="Mikhailova N."/>
            <person name="Pati A."/>
            <person name="Ivanova N."/>
            <person name="Mavromatis K."/>
            <person name="Chen A."/>
            <person name="Palaniappan K."/>
            <person name="Chain P."/>
            <person name="Land M."/>
            <person name="Hauser L."/>
            <person name="Chang Y.J."/>
            <person name="Jeffries C.D."/>
            <person name="Chertkov O."/>
            <person name="Brettin T."/>
            <person name="Detter J.C."/>
            <person name="Han C."/>
            <person name="Ali Z."/>
            <person name="Tindall B.J."/>
            <person name="Goker M."/>
            <person name="Bristow J."/>
            <person name="Eisen J.A."/>
            <person name="Markowitz V."/>
            <person name="Hugenholtz P."/>
            <person name="Kyrpides N.C."/>
            <person name="Klenk H.P."/>
        </authorList>
    </citation>
    <scope>NUCLEOTIDE SEQUENCE [LARGE SCALE GENOMIC DNA]</scope>
    <source>
        <strain evidence="11">DSM 44928 / JCM 14897 / NBRC 102108 / NRRL B-24433 / ID139908</strain>
    </source>
</reference>
<evidence type="ECO:0000313" key="10">
    <source>
        <dbReference type="EMBL" id="ACU77447.1"/>
    </source>
</evidence>
<dbReference type="STRING" id="479433.Caci_8631"/>
<sequence precursor="true">MIRKQRLVSGFAVLAVAASAVGTAATWAAAAPLPSEAVVGAVPSWTGQATDLGATSGQQQLTTTLYLGGQDPAGLAAYARAVSDPRSPAFHHYLSAAEALRRFGPDPARAAEVAGWLKRAGFTVTSPDPQELVAQGSVAAADNAFGVALHDYRLAGNARRAPQSPPRVPANLATAVVGISGLDTTPSTLQLDDLGAASGSTSAATCSDYFGQQPATSVPAAYGATPPWSVCGYASTQLRGAYGLTAAGLDGSGSTVAIVLAGAVPDMLSDANAVAAQQGGAAFRPGQYSEDLLCSADDSCTGAKADGFRSEEILDVEAVHAIAPGANVRYVGTSTAGTDASASLLAGLTDVVDRHLADVVSDSWYLKGSDSGIPADVVAEYEHVFQLGAVEGIGFAFGAGDAGDQSFESADGHPSVNFPAADPWVTAVGGTSLAVDAHDGYAWETGWGDKAATLTADGTGWNQAPGAFIGGSGGGRSTRFAQPFYQRGTVPAALSTGATGGAMRVLPDIAADADPYTGLQTGAWQVPAGDGSPVWKNSTNGGTSLATPLIAGIEAAAQQAEHGVPIGFANPVLYALPIGLLHDVTDHPLGAGTPIAVAVPVAKVKNAQGPGLITFGLDTGLQAGPGYDDVTGLGSPSAAYLKAFRRWH</sequence>
<dbReference type="PROSITE" id="PS51695">
    <property type="entry name" value="SEDOLISIN"/>
    <property type="match status" value="1"/>
</dbReference>
<feature type="chain" id="PRO_5002982388" evidence="8">
    <location>
        <begin position="31"/>
        <end position="648"/>
    </location>
</feature>
<dbReference type="Pfam" id="PF09286">
    <property type="entry name" value="Pro-kuma_activ"/>
    <property type="match status" value="1"/>
</dbReference>
<evidence type="ECO:0000256" key="2">
    <source>
        <dbReference type="ARBA" id="ARBA00022670"/>
    </source>
</evidence>
<keyword evidence="7" id="KW-0865">Zymogen</keyword>
<keyword evidence="5" id="KW-0720">Serine protease</keyword>
<comment type="cofactor">
    <cofactor evidence="1">
        <name>Ca(2+)</name>
        <dbReference type="ChEBI" id="CHEBI:29108"/>
    </cofactor>
</comment>
<evidence type="ECO:0000256" key="1">
    <source>
        <dbReference type="ARBA" id="ARBA00001913"/>
    </source>
</evidence>
<dbReference type="Gene3D" id="3.40.50.200">
    <property type="entry name" value="Peptidase S8/S53 domain"/>
    <property type="match status" value="1"/>
</dbReference>
<keyword evidence="3" id="KW-0479">Metal-binding</keyword>
<keyword evidence="2" id="KW-0645">Protease</keyword>
<dbReference type="CDD" id="cd04056">
    <property type="entry name" value="Peptidases_S53"/>
    <property type="match status" value="1"/>
</dbReference>
<dbReference type="PANTHER" id="PTHR14218">
    <property type="entry name" value="PROTEASE S8 TRIPEPTIDYL PEPTIDASE I CLN2"/>
    <property type="match status" value="1"/>
</dbReference>
<organism evidence="10 11">
    <name type="scientific">Catenulispora acidiphila (strain DSM 44928 / JCM 14897 / NBRC 102108 / NRRL B-24433 / ID139908)</name>
    <dbReference type="NCBI Taxonomy" id="479433"/>
    <lineage>
        <taxon>Bacteria</taxon>
        <taxon>Bacillati</taxon>
        <taxon>Actinomycetota</taxon>
        <taxon>Actinomycetes</taxon>
        <taxon>Catenulisporales</taxon>
        <taxon>Catenulisporaceae</taxon>
        <taxon>Catenulispora</taxon>
    </lineage>
</organism>
<keyword evidence="4" id="KW-0378">Hydrolase</keyword>
<feature type="signal peptide" evidence="8">
    <location>
        <begin position="1"/>
        <end position="30"/>
    </location>
</feature>
<dbReference type="KEGG" id="cai:Caci_8631"/>
<dbReference type="AlphaFoldDB" id="C7Q0B4"/>
<dbReference type="InterPro" id="IPR030400">
    <property type="entry name" value="Sedolisin_dom"/>
</dbReference>
<dbReference type="SMART" id="SM00944">
    <property type="entry name" value="Pro-kuma_activ"/>
    <property type="match status" value="1"/>
</dbReference>
<dbReference type="EMBL" id="CP001700">
    <property type="protein sequence ID" value="ACU77447.1"/>
    <property type="molecule type" value="Genomic_DNA"/>
</dbReference>
<keyword evidence="8" id="KW-0732">Signal</keyword>
<dbReference type="InterPro" id="IPR036852">
    <property type="entry name" value="Peptidase_S8/S53_dom_sf"/>
</dbReference>
<evidence type="ECO:0000256" key="4">
    <source>
        <dbReference type="ARBA" id="ARBA00022801"/>
    </source>
</evidence>
<dbReference type="PROSITE" id="PS00138">
    <property type="entry name" value="SUBTILASE_SER"/>
    <property type="match status" value="1"/>
</dbReference>
<name>C7Q0B4_CATAD</name>
<dbReference type="GO" id="GO:0004252">
    <property type="term" value="F:serine-type endopeptidase activity"/>
    <property type="evidence" value="ECO:0007669"/>
    <property type="project" value="InterPro"/>
</dbReference>
<evidence type="ECO:0000256" key="7">
    <source>
        <dbReference type="ARBA" id="ARBA00023145"/>
    </source>
</evidence>
<dbReference type="SUPFAM" id="SSF54897">
    <property type="entry name" value="Protease propeptides/inhibitors"/>
    <property type="match status" value="1"/>
</dbReference>
<dbReference type="InterPro" id="IPR050819">
    <property type="entry name" value="Tripeptidyl-peptidase_I"/>
</dbReference>
<dbReference type="InParanoid" id="C7Q0B4"/>
<dbReference type="PANTHER" id="PTHR14218:SF15">
    <property type="entry name" value="TRIPEPTIDYL-PEPTIDASE 1"/>
    <property type="match status" value="1"/>
</dbReference>
<evidence type="ECO:0000256" key="6">
    <source>
        <dbReference type="ARBA" id="ARBA00022837"/>
    </source>
</evidence>
<dbReference type="eggNOG" id="COG4934">
    <property type="taxonomic scope" value="Bacteria"/>
</dbReference>
<evidence type="ECO:0000313" key="11">
    <source>
        <dbReference type="Proteomes" id="UP000000851"/>
    </source>
</evidence>
<feature type="domain" description="Peptidase S53" evidence="9">
    <location>
        <begin position="232"/>
        <end position="648"/>
    </location>
</feature>
<dbReference type="CDD" id="cd11377">
    <property type="entry name" value="Pro-peptidase_S53"/>
    <property type="match status" value="1"/>
</dbReference>
<dbReference type="SUPFAM" id="SSF52743">
    <property type="entry name" value="Subtilisin-like"/>
    <property type="match status" value="1"/>
</dbReference>
<dbReference type="InterPro" id="IPR000209">
    <property type="entry name" value="Peptidase_S8/S53_dom"/>
</dbReference>
<evidence type="ECO:0000259" key="9">
    <source>
        <dbReference type="PROSITE" id="PS51695"/>
    </source>
</evidence>
<dbReference type="GO" id="GO:0006508">
    <property type="term" value="P:proteolysis"/>
    <property type="evidence" value="ECO:0007669"/>
    <property type="project" value="UniProtKB-KW"/>
</dbReference>
<protein>
    <submittedName>
        <fullName evidence="10">Peptidase S53 propeptide</fullName>
    </submittedName>
</protein>
<keyword evidence="6" id="KW-0106">Calcium</keyword>
<accession>C7Q0B4</accession>
<evidence type="ECO:0000256" key="3">
    <source>
        <dbReference type="ARBA" id="ARBA00022723"/>
    </source>
</evidence>
<dbReference type="InterPro" id="IPR023828">
    <property type="entry name" value="Peptidase_S8_Ser-AS"/>
</dbReference>
<dbReference type="HOGENOM" id="CLU_012501_2_0_11"/>
<dbReference type="GO" id="GO:0008240">
    <property type="term" value="F:tripeptidyl-peptidase activity"/>
    <property type="evidence" value="ECO:0007669"/>
    <property type="project" value="TreeGrafter"/>
</dbReference>
<dbReference type="Proteomes" id="UP000000851">
    <property type="component" value="Chromosome"/>
</dbReference>
<evidence type="ECO:0000256" key="5">
    <source>
        <dbReference type="ARBA" id="ARBA00022825"/>
    </source>
</evidence>
<dbReference type="OrthoDB" id="3480681at2"/>
<keyword evidence="11" id="KW-1185">Reference proteome</keyword>